<dbReference type="InterPro" id="IPR029063">
    <property type="entry name" value="SAM-dependent_MTases_sf"/>
</dbReference>
<evidence type="ECO:0000256" key="1">
    <source>
        <dbReference type="SAM" id="MobiDB-lite"/>
    </source>
</evidence>
<dbReference type="GeneID" id="27316371"/>
<dbReference type="VEuPathDB" id="FungiDB:PV09_08398"/>
<dbReference type="Pfam" id="PF13847">
    <property type="entry name" value="Methyltransf_31"/>
    <property type="match status" value="1"/>
</dbReference>
<reference evidence="3 4" key="1">
    <citation type="submission" date="2015-01" db="EMBL/GenBank/DDBJ databases">
        <title>The Genome Sequence of Ochroconis gallopava CBS43764.</title>
        <authorList>
            <consortium name="The Broad Institute Genomics Platform"/>
            <person name="Cuomo C."/>
            <person name="de Hoog S."/>
            <person name="Gorbushina A."/>
            <person name="Stielow B."/>
            <person name="Teixiera M."/>
            <person name="Abouelleil A."/>
            <person name="Chapman S.B."/>
            <person name="Priest M."/>
            <person name="Young S.K."/>
            <person name="Wortman J."/>
            <person name="Nusbaum C."/>
            <person name="Birren B."/>
        </authorList>
    </citation>
    <scope>NUCLEOTIDE SEQUENCE [LARGE SCALE GENOMIC DNA]</scope>
    <source>
        <strain evidence="3 4">CBS 43764</strain>
    </source>
</reference>
<dbReference type="AlphaFoldDB" id="A0A0D1XCU9"/>
<gene>
    <name evidence="3" type="ORF">PV09_08398</name>
</gene>
<proteinExistence type="predicted"/>
<sequence>MTSKKETAIYTHTHHSSAVGDHARRGAADSAGFLIPHLKPDFKVLDVGCGPGTISADLAALVPQGHLTGIDAVEAVLEQARETARSRGVTNIAFQLADANSLPFPDDTFDVVFCHQVLQHVGEPVSVLAEMRRVAKPGGIVAAREASYGSFCWFPEPPLIDQWLQLYTKVARANGGEPNAGKYLFKWARDAGFSSADIDATWDTWRYSGERAKQFSHSHGTRILQSGFLNTATKNGFATEEEVREISKAWLEWGEQEDAFIAMPCSQILCKKAPC</sequence>
<evidence type="ECO:0000313" key="4">
    <source>
        <dbReference type="Proteomes" id="UP000053259"/>
    </source>
</evidence>
<dbReference type="InParanoid" id="A0A0D1XCU9"/>
<feature type="region of interest" description="Disordered" evidence="1">
    <location>
        <begin position="1"/>
        <end position="22"/>
    </location>
</feature>
<dbReference type="STRING" id="253628.A0A0D1XCU9"/>
<name>A0A0D1XCU9_9PEZI</name>
<dbReference type="InterPro" id="IPR025714">
    <property type="entry name" value="Methyltranfer_dom"/>
</dbReference>
<dbReference type="OrthoDB" id="10017101at2759"/>
<dbReference type="EMBL" id="KN847568">
    <property type="protein sequence ID" value="KIW00051.1"/>
    <property type="molecule type" value="Genomic_DNA"/>
</dbReference>
<evidence type="ECO:0000313" key="3">
    <source>
        <dbReference type="EMBL" id="KIW00051.1"/>
    </source>
</evidence>
<dbReference type="CDD" id="cd02440">
    <property type="entry name" value="AdoMet_MTases"/>
    <property type="match status" value="1"/>
</dbReference>
<feature type="domain" description="Methyltransferase" evidence="2">
    <location>
        <begin position="39"/>
        <end position="147"/>
    </location>
</feature>
<dbReference type="PANTHER" id="PTHR43591">
    <property type="entry name" value="METHYLTRANSFERASE"/>
    <property type="match status" value="1"/>
</dbReference>
<accession>A0A0D1XCU9</accession>
<dbReference type="PANTHER" id="PTHR43591:SF24">
    <property type="entry name" value="2-METHOXY-6-POLYPRENYL-1,4-BENZOQUINOL METHYLASE, MITOCHONDRIAL"/>
    <property type="match status" value="1"/>
</dbReference>
<dbReference type="HOGENOM" id="CLU_057148_1_0_1"/>
<dbReference type="SUPFAM" id="SSF53335">
    <property type="entry name" value="S-adenosyl-L-methionine-dependent methyltransferases"/>
    <property type="match status" value="1"/>
</dbReference>
<evidence type="ECO:0000259" key="2">
    <source>
        <dbReference type="Pfam" id="PF13847"/>
    </source>
</evidence>
<protein>
    <recommendedName>
        <fullName evidence="2">Methyltransferase domain-containing protein</fullName>
    </recommendedName>
</protein>
<keyword evidence="4" id="KW-1185">Reference proteome</keyword>
<dbReference type="RefSeq" id="XP_016209920.1">
    <property type="nucleotide sequence ID" value="XM_016362285.1"/>
</dbReference>
<dbReference type="Gene3D" id="3.40.50.150">
    <property type="entry name" value="Vaccinia Virus protein VP39"/>
    <property type="match status" value="1"/>
</dbReference>
<dbReference type="GO" id="GO:0008168">
    <property type="term" value="F:methyltransferase activity"/>
    <property type="evidence" value="ECO:0007669"/>
    <property type="project" value="TreeGrafter"/>
</dbReference>
<dbReference type="Proteomes" id="UP000053259">
    <property type="component" value="Unassembled WGS sequence"/>
</dbReference>
<organism evidence="3 4">
    <name type="scientific">Verruconis gallopava</name>
    <dbReference type="NCBI Taxonomy" id="253628"/>
    <lineage>
        <taxon>Eukaryota</taxon>
        <taxon>Fungi</taxon>
        <taxon>Dikarya</taxon>
        <taxon>Ascomycota</taxon>
        <taxon>Pezizomycotina</taxon>
        <taxon>Dothideomycetes</taxon>
        <taxon>Pleosporomycetidae</taxon>
        <taxon>Venturiales</taxon>
        <taxon>Sympoventuriaceae</taxon>
        <taxon>Verruconis</taxon>
    </lineage>
</organism>